<evidence type="ECO:0000256" key="12">
    <source>
        <dbReference type="ARBA" id="ARBA00037975"/>
    </source>
</evidence>
<gene>
    <name evidence="15" type="ORF">G6N76_17405</name>
</gene>
<dbReference type="GO" id="GO:0022904">
    <property type="term" value="P:respiratory electron transport chain"/>
    <property type="evidence" value="ECO:0007669"/>
    <property type="project" value="InterPro"/>
</dbReference>
<comment type="cofactor">
    <cofactor evidence="1">
        <name>heme b</name>
        <dbReference type="ChEBI" id="CHEBI:60344"/>
    </cofactor>
</comment>
<evidence type="ECO:0000256" key="13">
    <source>
        <dbReference type="SAM" id="Phobius"/>
    </source>
</evidence>
<dbReference type="RefSeq" id="WP_163902002.1">
    <property type="nucleotide sequence ID" value="NZ_CP048427.1"/>
</dbReference>
<keyword evidence="7" id="KW-0479">Metal-binding</keyword>
<evidence type="ECO:0000256" key="5">
    <source>
        <dbReference type="ARBA" id="ARBA00022617"/>
    </source>
</evidence>
<evidence type="ECO:0000256" key="2">
    <source>
        <dbReference type="ARBA" id="ARBA00004651"/>
    </source>
</evidence>
<dbReference type="AlphaFoldDB" id="A0A6M1S568"/>
<dbReference type="InterPro" id="IPR052168">
    <property type="entry name" value="Cytochrome_b561_oxidase"/>
</dbReference>
<keyword evidence="5" id="KW-0349">Heme</keyword>
<feature type="transmembrane region" description="Helical" evidence="13">
    <location>
        <begin position="57"/>
        <end position="75"/>
    </location>
</feature>
<evidence type="ECO:0000313" key="15">
    <source>
        <dbReference type="EMBL" id="NGO65451.1"/>
    </source>
</evidence>
<evidence type="ECO:0000256" key="3">
    <source>
        <dbReference type="ARBA" id="ARBA00022448"/>
    </source>
</evidence>
<dbReference type="Gene3D" id="1.20.950.20">
    <property type="entry name" value="Transmembrane di-heme cytochromes, Chain C"/>
    <property type="match status" value="1"/>
</dbReference>
<dbReference type="EMBL" id="JAAKZH010000005">
    <property type="protein sequence ID" value="NGO65451.1"/>
    <property type="molecule type" value="Genomic_DNA"/>
</dbReference>
<keyword evidence="6 13" id="KW-0812">Transmembrane</keyword>
<feature type="transmembrane region" description="Helical" evidence="13">
    <location>
        <begin position="102"/>
        <end position="120"/>
    </location>
</feature>
<protein>
    <submittedName>
        <fullName evidence="15">Cytochrome b</fullName>
    </submittedName>
</protein>
<reference evidence="15 16" key="1">
    <citation type="submission" date="2020-02" db="EMBL/GenBank/DDBJ databases">
        <title>Genome sequence of the type strain CCBAU10050 of Rhizobium daejeonense.</title>
        <authorList>
            <person name="Gao J."/>
            <person name="Sun J."/>
        </authorList>
    </citation>
    <scope>NUCLEOTIDE SEQUENCE [LARGE SCALE GENOMIC DNA]</scope>
    <source>
        <strain evidence="15 16">CCBAU10050</strain>
    </source>
</reference>
<dbReference type="PANTHER" id="PTHR30529:SF6">
    <property type="entry name" value="BLL0291 PROTEIN"/>
    <property type="match status" value="1"/>
</dbReference>
<evidence type="ECO:0000256" key="4">
    <source>
        <dbReference type="ARBA" id="ARBA00022475"/>
    </source>
</evidence>
<keyword evidence="10" id="KW-0408">Iron</keyword>
<dbReference type="GO" id="GO:0009055">
    <property type="term" value="F:electron transfer activity"/>
    <property type="evidence" value="ECO:0007669"/>
    <property type="project" value="InterPro"/>
</dbReference>
<comment type="similarity">
    <text evidence="12">Belongs to the cytochrome b561 family.</text>
</comment>
<dbReference type="GO" id="GO:0005886">
    <property type="term" value="C:plasma membrane"/>
    <property type="evidence" value="ECO:0007669"/>
    <property type="project" value="UniProtKB-SubCell"/>
</dbReference>
<feature type="transmembrane region" description="Helical" evidence="13">
    <location>
        <begin position="15"/>
        <end position="37"/>
    </location>
</feature>
<keyword evidence="9 13" id="KW-1133">Transmembrane helix</keyword>
<evidence type="ECO:0000256" key="7">
    <source>
        <dbReference type="ARBA" id="ARBA00022723"/>
    </source>
</evidence>
<sequence>MTTNPVLGYSLPQKLIHWLMAALIFFNLLFTDGMEHWNRLVSRGEAVTPDDIASANVHAYVGIAVLCLAVIRLILRLTHGAPDAPAEEPPILRLASKAAHGTFYLLFFLLPISGAAAYYFGVEAVGSLHGGPLKLLMWLLIVVHIAAVLVHQFYWKTSVAQRMTKG</sequence>
<evidence type="ECO:0000313" key="16">
    <source>
        <dbReference type="Proteomes" id="UP000477849"/>
    </source>
</evidence>
<keyword evidence="3" id="KW-0813">Transport</keyword>
<proteinExistence type="inferred from homology"/>
<keyword evidence="4" id="KW-1003">Cell membrane</keyword>
<evidence type="ECO:0000259" key="14">
    <source>
        <dbReference type="Pfam" id="PF01292"/>
    </source>
</evidence>
<dbReference type="InterPro" id="IPR011577">
    <property type="entry name" value="Cyt_b561_bac/Ni-Hgenase"/>
</dbReference>
<dbReference type="Proteomes" id="UP000477849">
    <property type="component" value="Unassembled WGS sequence"/>
</dbReference>
<evidence type="ECO:0000256" key="6">
    <source>
        <dbReference type="ARBA" id="ARBA00022692"/>
    </source>
</evidence>
<dbReference type="GO" id="GO:0046872">
    <property type="term" value="F:metal ion binding"/>
    <property type="evidence" value="ECO:0007669"/>
    <property type="project" value="UniProtKB-KW"/>
</dbReference>
<evidence type="ECO:0000256" key="11">
    <source>
        <dbReference type="ARBA" id="ARBA00023136"/>
    </source>
</evidence>
<keyword evidence="8" id="KW-0249">Electron transport</keyword>
<dbReference type="GO" id="GO:0020037">
    <property type="term" value="F:heme binding"/>
    <property type="evidence" value="ECO:0007669"/>
    <property type="project" value="TreeGrafter"/>
</dbReference>
<dbReference type="SUPFAM" id="SSF81342">
    <property type="entry name" value="Transmembrane di-heme cytochromes"/>
    <property type="match status" value="1"/>
</dbReference>
<evidence type="ECO:0000256" key="10">
    <source>
        <dbReference type="ARBA" id="ARBA00023004"/>
    </source>
</evidence>
<dbReference type="Pfam" id="PF01292">
    <property type="entry name" value="Ni_hydr_CYTB"/>
    <property type="match status" value="1"/>
</dbReference>
<comment type="caution">
    <text evidence="15">The sequence shown here is derived from an EMBL/GenBank/DDBJ whole genome shotgun (WGS) entry which is preliminary data.</text>
</comment>
<keyword evidence="16" id="KW-1185">Reference proteome</keyword>
<dbReference type="PANTHER" id="PTHR30529">
    <property type="entry name" value="CYTOCHROME B561"/>
    <property type="match status" value="1"/>
</dbReference>
<evidence type="ECO:0000256" key="1">
    <source>
        <dbReference type="ARBA" id="ARBA00001970"/>
    </source>
</evidence>
<organism evidence="15 16">
    <name type="scientific">Rhizobium daejeonense</name>
    <dbReference type="NCBI Taxonomy" id="240521"/>
    <lineage>
        <taxon>Bacteria</taxon>
        <taxon>Pseudomonadati</taxon>
        <taxon>Pseudomonadota</taxon>
        <taxon>Alphaproteobacteria</taxon>
        <taxon>Hyphomicrobiales</taxon>
        <taxon>Rhizobiaceae</taxon>
        <taxon>Rhizobium/Agrobacterium group</taxon>
        <taxon>Rhizobium</taxon>
    </lineage>
</organism>
<keyword evidence="11 13" id="KW-0472">Membrane</keyword>
<feature type="transmembrane region" description="Helical" evidence="13">
    <location>
        <begin position="135"/>
        <end position="155"/>
    </location>
</feature>
<comment type="subcellular location">
    <subcellularLocation>
        <location evidence="2">Cell membrane</location>
        <topology evidence="2">Multi-pass membrane protein</topology>
    </subcellularLocation>
</comment>
<dbReference type="InterPro" id="IPR016174">
    <property type="entry name" value="Di-haem_cyt_TM"/>
</dbReference>
<evidence type="ECO:0000256" key="9">
    <source>
        <dbReference type="ARBA" id="ARBA00022989"/>
    </source>
</evidence>
<evidence type="ECO:0000256" key="8">
    <source>
        <dbReference type="ARBA" id="ARBA00022982"/>
    </source>
</evidence>
<name>A0A6M1S568_9HYPH</name>
<accession>A0A6M1S568</accession>
<feature type="domain" description="Cytochrome b561 bacterial/Ni-hydrogenase" evidence="14">
    <location>
        <begin position="9"/>
        <end position="166"/>
    </location>
</feature>